<comment type="caution">
    <text evidence="8">The sequence shown here is derived from an EMBL/GenBank/DDBJ whole genome shotgun (WGS) entry which is preliminary data.</text>
</comment>
<dbReference type="Proteomes" id="UP000557204">
    <property type="component" value="Unassembled WGS sequence"/>
</dbReference>
<dbReference type="PANTHER" id="PTHR43827">
    <property type="entry name" value="2,5-DIKETO-D-GLUCONIC ACID REDUCTASE"/>
    <property type="match status" value="1"/>
</dbReference>
<evidence type="ECO:0000313" key="8">
    <source>
        <dbReference type="EMBL" id="NNU27432.1"/>
    </source>
</evidence>
<evidence type="ECO:0000256" key="6">
    <source>
        <dbReference type="PIRSR" id="PIRSR000097-3"/>
    </source>
</evidence>
<dbReference type="InterPro" id="IPR020471">
    <property type="entry name" value="AKR"/>
</dbReference>
<accession>A0A849JVV4</accession>
<dbReference type="AlphaFoldDB" id="A0A849JVV4"/>
<dbReference type="PROSITE" id="PS00063">
    <property type="entry name" value="ALDOKETO_REDUCTASE_3"/>
    <property type="match status" value="1"/>
</dbReference>
<sequence>MTTIPTVTLNNGVPIPQVGFGTYKINDDETREAVLHAFEAGYRHIDTAQMYRNERGVGEAIAASGLHRGEVFVTSKLNNANHAYDDALASFDRTLSELQLEFVDLFLIHWPLPAVGRYLEAWRALEEILRSGRARAIGVSNFQPTHLRTLLDEATIVPAVNQIEMHPWFTNSDVRYFDESHGITTEAWSPLGRGKALEDPAIARIAQEHDATPAQVVLAWHLARGVVVIPKSVTPSRIASNLQAVDLTLSDDEVAAITALDRGERIGSHPDTENRTDR</sequence>
<keyword evidence="3" id="KW-0560">Oxidoreductase</keyword>
<dbReference type="RefSeq" id="WP_171246938.1">
    <property type="nucleotide sequence ID" value="NZ_JABFAJ010000013.1"/>
</dbReference>
<evidence type="ECO:0000256" key="3">
    <source>
        <dbReference type="ARBA" id="ARBA00023002"/>
    </source>
</evidence>
<dbReference type="InterPro" id="IPR018170">
    <property type="entry name" value="Aldo/ket_reductase_CS"/>
</dbReference>
<reference evidence="8 9" key="1">
    <citation type="submission" date="2020-05" db="EMBL/GenBank/DDBJ databases">
        <title>Genome sequence of Isoptericola sp. JC619 isolated from Chilika lagoon, India.</title>
        <authorList>
            <person name="Kumar D."/>
            <person name="Appam K."/>
            <person name="Gandham S."/>
            <person name="Uppada J."/>
            <person name="Sasikala C."/>
            <person name="Venkata Ramana C."/>
        </authorList>
    </citation>
    <scope>NUCLEOTIDE SEQUENCE [LARGE SCALE GENOMIC DNA]</scope>
    <source>
        <strain evidence="8 9">JC619</strain>
    </source>
</reference>
<dbReference type="PANTHER" id="PTHR43827:SF3">
    <property type="entry name" value="NADP-DEPENDENT OXIDOREDUCTASE DOMAIN-CONTAINING PROTEIN"/>
    <property type="match status" value="1"/>
</dbReference>
<evidence type="ECO:0000256" key="5">
    <source>
        <dbReference type="PIRSR" id="PIRSR000097-2"/>
    </source>
</evidence>
<dbReference type="FunFam" id="3.20.20.100:FF:000002">
    <property type="entry name" value="2,5-diketo-D-gluconic acid reductase A"/>
    <property type="match status" value="1"/>
</dbReference>
<feature type="domain" description="NADP-dependent oxidoreductase" evidence="7">
    <location>
        <begin position="19"/>
        <end position="261"/>
    </location>
</feature>
<keyword evidence="2" id="KW-0521">NADP</keyword>
<dbReference type="EMBL" id="JABFAJ010000013">
    <property type="protein sequence ID" value="NNU27432.1"/>
    <property type="molecule type" value="Genomic_DNA"/>
</dbReference>
<evidence type="ECO:0000256" key="2">
    <source>
        <dbReference type="ARBA" id="ARBA00022857"/>
    </source>
</evidence>
<dbReference type="InterPro" id="IPR023210">
    <property type="entry name" value="NADP_OxRdtase_dom"/>
</dbReference>
<dbReference type="Gene3D" id="3.20.20.100">
    <property type="entry name" value="NADP-dependent oxidoreductase domain"/>
    <property type="match status" value="1"/>
</dbReference>
<evidence type="ECO:0000313" key="9">
    <source>
        <dbReference type="Proteomes" id="UP000557204"/>
    </source>
</evidence>
<dbReference type="InterPro" id="IPR036812">
    <property type="entry name" value="NAD(P)_OxRdtase_dom_sf"/>
</dbReference>
<dbReference type="PRINTS" id="PR00069">
    <property type="entry name" value="ALDKETRDTASE"/>
</dbReference>
<protein>
    <submittedName>
        <fullName evidence="8">Aldo/keto reductase</fullName>
    </submittedName>
</protein>
<dbReference type="PIRSF" id="PIRSF000097">
    <property type="entry name" value="AKR"/>
    <property type="match status" value="1"/>
</dbReference>
<organism evidence="8 9">
    <name type="scientific">Isoptericola sediminis</name>
    <dbReference type="NCBI Taxonomy" id="2733572"/>
    <lineage>
        <taxon>Bacteria</taxon>
        <taxon>Bacillati</taxon>
        <taxon>Actinomycetota</taxon>
        <taxon>Actinomycetes</taxon>
        <taxon>Micrococcales</taxon>
        <taxon>Promicromonosporaceae</taxon>
        <taxon>Isoptericola</taxon>
    </lineage>
</organism>
<feature type="site" description="Lowers pKa of active site Tyr" evidence="6">
    <location>
        <position position="76"/>
    </location>
</feature>
<evidence type="ECO:0000256" key="1">
    <source>
        <dbReference type="ARBA" id="ARBA00007905"/>
    </source>
</evidence>
<evidence type="ECO:0000259" key="7">
    <source>
        <dbReference type="Pfam" id="PF00248"/>
    </source>
</evidence>
<proteinExistence type="inferred from homology"/>
<gene>
    <name evidence="8" type="ORF">HLI28_07725</name>
</gene>
<dbReference type="Pfam" id="PF00248">
    <property type="entry name" value="Aldo_ket_red"/>
    <property type="match status" value="1"/>
</dbReference>
<dbReference type="PROSITE" id="PS00798">
    <property type="entry name" value="ALDOKETO_REDUCTASE_1"/>
    <property type="match status" value="1"/>
</dbReference>
<name>A0A849JVV4_9MICO</name>
<feature type="active site" description="Proton donor" evidence="4">
    <location>
        <position position="51"/>
    </location>
</feature>
<evidence type="ECO:0000256" key="4">
    <source>
        <dbReference type="PIRSR" id="PIRSR000097-1"/>
    </source>
</evidence>
<keyword evidence="9" id="KW-1185">Reference proteome</keyword>
<dbReference type="SUPFAM" id="SSF51430">
    <property type="entry name" value="NAD(P)-linked oxidoreductase"/>
    <property type="match status" value="1"/>
</dbReference>
<dbReference type="PROSITE" id="PS00062">
    <property type="entry name" value="ALDOKETO_REDUCTASE_2"/>
    <property type="match status" value="1"/>
</dbReference>
<comment type="similarity">
    <text evidence="1">Belongs to the aldo/keto reductase family.</text>
</comment>
<dbReference type="GO" id="GO:0016616">
    <property type="term" value="F:oxidoreductase activity, acting on the CH-OH group of donors, NAD or NADP as acceptor"/>
    <property type="evidence" value="ECO:0007669"/>
    <property type="project" value="UniProtKB-ARBA"/>
</dbReference>
<feature type="binding site" evidence="5">
    <location>
        <position position="109"/>
    </location>
    <ligand>
        <name>substrate</name>
    </ligand>
</feature>